<protein>
    <submittedName>
        <fullName evidence="3">Uncharacterized protein</fullName>
    </submittedName>
</protein>
<feature type="coiled-coil region" evidence="1">
    <location>
        <begin position="268"/>
        <end position="358"/>
    </location>
</feature>
<dbReference type="Proteomes" id="UP000053593">
    <property type="component" value="Unassembled WGS sequence"/>
</dbReference>
<feature type="coiled-coil region" evidence="1">
    <location>
        <begin position="26"/>
        <end position="225"/>
    </location>
</feature>
<reference evidence="3 4" key="1">
    <citation type="submission" date="2014-04" db="EMBL/GenBank/DDBJ databases">
        <title>Evolutionary Origins and Diversification of the Mycorrhizal Mutualists.</title>
        <authorList>
            <consortium name="DOE Joint Genome Institute"/>
            <consortium name="Mycorrhizal Genomics Consortium"/>
            <person name="Kohler A."/>
            <person name="Kuo A."/>
            <person name="Nagy L.G."/>
            <person name="Floudas D."/>
            <person name="Copeland A."/>
            <person name="Barry K.W."/>
            <person name="Cichocki N."/>
            <person name="Veneault-Fourrey C."/>
            <person name="LaButti K."/>
            <person name="Lindquist E.A."/>
            <person name="Lipzen A."/>
            <person name="Lundell T."/>
            <person name="Morin E."/>
            <person name="Murat C."/>
            <person name="Riley R."/>
            <person name="Ohm R."/>
            <person name="Sun H."/>
            <person name="Tunlid A."/>
            <person name="Henrissat B."/>
            <person name="Grigoriev I.V."/>
            <person name="Hibbett D.S."/>
            <person name="Martin F."/>
        </authorList>
    </citation>
    <scope>NUCLEOTIDE SEQUENCE [LARGE SCALE GENOMIC DNA]</scope>
    <source>
        <strain evidence="3 4">FD-317 M1</strain>
    </source>
</reference>
<dbReference type="OrthoDB" id="18797at2759"/>
<organism evidence="3 4">
    <name type="scientific">Collybiopsis luxurians FD-317 M1</name>
    <dbReference type="NCBI Taxonomy" id="944289"/>
    <lineage>
        <taxon>Eukaryota</taxon>
        <taxon>Fungi</taxon>
        <taxon>Dikarya</taxon>
        <taxon>Basidiomycota</taxon>
        <taxon>Agaricomycotina</taxon>
        <taxon>Agaricomycetes</taxon>
        <taxon>Agaricomycetidae</taxon>
        <taxon>Agaricales</taxon>
        <taxon>Marasmiineae</taxon>
        <taxon>Omphalotaceae</taxon>
        <taxon>Collybiopsis</taxon>
        <taxon>Collybiopsis luxurians</taxon>
    </lineage>
</organism>
<proteinExistence type="predicted"/>
<dbReference type="PANTHER" id="PTHR18867:SF12">
    <property type="entry name" value="DNA REPAIR PROTEIN RAD50"/>
    <property type="match status" value="1"/>
</dbReference>
<keyword evidence="1" id="KW-0175">Coiled coil</keyword>
<feature type="compositionally biased region" description="Basic and acidic residues" evidence="2">
    <location>
        <begin position="237"/>
        <end position="253"/>
    </location>
</feature>
<dbReference type="GO" id="GO:0043047">
    <property type="term" value="F:single-stranded telomeric DNA binding"/>
    <property type="evidence" value="ECO:0007669"/>
    <property type="project" value="TreeGrafter"/>
</dbReference>
<feature type="region of interest" description="Disordered" evidence="2">
    <location>
        <begin position="237"/>
        <end position="259"/>
    </location>
</feature>
<dbReference type="GO" id="GO:0003691">
    <property type="term" value="F:double-stranded telomeric DNA binding"/>
    <property type="evidence" value="ECO:0007669"/>
    <property type="project" value="TreeGrafter"/>
</dbReference>
<evidence type="ECO:0000313" key="4">
    <source>
        <dbReference type="Proteomes" id="UP000053593"/>
    </source>
</evidence>
<dbReference type="HOGENOM" id="CLU_627071_0_0_1"/>
<dbReference type="GO" id="GO:0051880">
    <property type="term" value="F:G-quadruplex DNA binding"/>
    <property type="evidence" value="ECO:0007669"/>
    <property type="project" value="TreeGrafter"/>
</dbReference>
<sequence>MDDDEIRIFEKHLREEIRKAKNSKDAKVLQEEVEGWKDELARLQALMPVQVKLNTLKLKEIPESEEEVAKIEAKASDYKEEAEKASEKLATLKSELREIQAVREYGKTVARLQKEIERLTNEVKGLESELAASGSTKSTEDVQVEIEALSNEIRALEKEHNALLRDRERLNSQLRTAESDLHKLQLDSMTISGKIKDKESLEQQIEQWRKDITEMTDRIKDIDQRIAEAQAPMDALDAEHKTRQREIDSRLSKAGDSAQQFNRSADKLADLQKHVERYVQQRREQRQRECEAQLEDSNVEIKKLEKLVEEARERIAKIDKEINESGSTLSNLRDNVRLRKIAKQIQETQTEMDSYDIDEAARAKRNFSDQWKAKQDVEERLQQKFSHIGGEISSQKSQLETLESDAKEFKDVFKHYKDQLIKVKVRGRGSSAPFTPT</sequence>
<dbReference type="GO" id="GO:0000722">
    <property type="term" value="P:telomere maintenance via recombination"/>
    <property type="evidence" value="ECO:0007669"/>
    <property type="project" value="TreeGrafter"/>
</dbReference>
<keyword evidence="4" id="KW-1185">Reference proteome</keyword>
<evidence type="ECO:0000256" key="1">
    <source>
        <dbReference type="SAM" id="Coils"/>
    </source>
</evidence>
<dbReference type="GO" id="GO:0006302">
    <property type="term" value="P:double-strand break repair"/>
    <property type="evidence" value="ECO:0007669"/>
    <property type="project" value="TreeGrafter"/>
</dbReference>
<accession>A0A0D0CB36</accession>
<dbReference type="Gene3D" id="1.10.287.1490">
    <property type="match status" value="1"/>
</dbReference>
<evidence type="ECO:0000256" key="2">
    <source>
        <dbReference type="SAM" id="MobiDB-lite"/>
    </source>
</evidence>
<gene>
    <name evidence="3" type="ORF">GYMLUDRAFT_372486</name>
</gene>
<dbReference type="GO" id="GO:0030870">
    <property type="term" value="C:Mre11 complex"/>
    <property type="evidence" value="ECO:0007669"/>
    <property type="project" value="TreeGrafter"/>
</dbReference>
<dbReference type="AlphaFoldDB" id="A0A0D0CB36"/>
<evidence type="ECO:0000313" key="3">
    <source>
        <dbReference type="EMBL" id="KIK52043.1"/>
    </source>
</evidence>
<dbReference type="GO" id="GO:0070192">
    <property type="term" value="P:chromosome organization involved in meiotic cell cycle"/>
    <property type="evidence" value="ECO:0007669"/>
    <property type="project" value="TreeGrafter"/>
</dbReference>
<dbReference type="GO" id="GO:0007004">
    <property type="term" value="P:telomere maintenance via telomerase"/>
    <property type="evidence" value="ECO:0007669"/>
    <property type="project" value="TreeGrafter"/>
</dbReference>
<dbReference type="PANTHER" id="PTHR18867">
    <property type="entry name" value="RAD50"/>
    <property type="match status" value="1"/>
</dbReference>
<dbReference type="EMBL" id="KN834849">
    <property type="protein sequence ID" value="KIK52043.1"/>
    <property type="molecule type" value="Genomic_DNA"/>
</dbReference>
<name>A0A0D0CB36_9AGAR</name>
<feature type="coiled-coil region" evidence="1">
    <location>
        <begin position="392"/>
        <end position="419"/>
    </location>
</feature>
<dbReference type="GO" id="GO:0000794">
    <property type="term" value="C:condensed nuclear chromosome"/>
    <property type="evidence" value="ECO:0007669"/>
    <property type="project" value="TreeGrafter"/>
</dbReference>